<proteinExistence type="predicted"/>
<sequence>MASKNGPATTPGPNNQAVDVGGDIEAAIAALIPSIRQGHDLKPVPDSIYPQIFRLLELGGKHAWSLRPRTYALLRLIGRLDAMTSFVSEGLFDVSLPYNEKTLPDSLNAPRTRHKFLDLQPLILSEQAAGAGGGGGRHRHFGIDGDNYFVQSAE</sequence>
<keyword evidence="2" id="KW-1185">Reference proteome</keyword>
<protein>
    <submittedName>
        <fullName evidence="1">Uncharacterized protein</fullName>
    </submittedName>
</protein>
<dbReference type="EMBL" id="MU857627">
    <property type="protein sequence ID" value="KAK4249135.1"/>
    <property type="molecule type" value="Genomic_DNA"/>
</dbReference>
<organism evidence="1 2">
    <name type="scientific">Corynascus novoguineensis</name>
    <dbReference type="NCBI Taxonomy" id="1126955"/>
    <lineage>
        <taxon>Eukaryota</taxon>
        <taxon>Fungi</taxon>
        <taxon>Dikarya</taxon>
        <taxon>Ascomycota</taxon>
        <taxon>Pezizomycotina</taxon>
        <taxon>Sordariomycetes</taxon>
        <taxon>Sordariomycetidae</taxon>
        <taxon>Sordariales</taxon>
        <taxon>Chaetomiaceae</taxon>
        <taxon>Corynascus</taxon>
    </lineage>
</organism>
<comment type="caution">
    <text evidence="1">The sequence shown here is derived from an EMBL/GenBank/DDBJ whole genome shotgun (WGS) entry which is preliminary data.</text>
</comment>
<evidence type="ECO:0000313" key="1">
    <source>
        <dbReference type="EMBL" id="KAK4249135.1"/>
    </source>
</evidence>
<accession>A0AAN7CVJ9</accession>
<gene>
    <name evidence="1" type="ORF">C7999DRAFT_30347</name>
</gene>
<name>A0AAN7CVJ9_9PEZI</name>
<dbReference type="Proteomes" id="UP001303647">
    <property type="component" value="Unassembled WGS sequence"/>
</dbReference>
<reference evidence="1" key="1">
    <citation type="journal article" date="2023" name="Mol. Phylogenet. Evol.">
        <title>Genome-scale phylogeny and comparative genomics of the fungal order Sordariales.</title>
        <authorList>
            <person name="Hensen N."/>
            <person name="Bonometti L."/>
            <person name="Westerberg I."/>
            <person name="Brannstrom I.O."/>
            <person name="Guillou S."/>
            <person name="Cros-Aarteil S."/>
            <person name="Calhoun S."/>
            <person name="Haridas S."/>
            <person name="Kuo A."/>
            <person name="Mondo S."/>
            <person name="Pangilinan J."/>
            <person name="Riley R."/>
            <person name="LaButti K."/>
            <person name="Andreopoulos B."/>
            <person name="Lipzen A."/>
            <person name="Chen C."/>
            <person name="Yan M."/>
            <person name="Daum C."/>
            <person name="Ng V."/>
            <person name="Clum A."/>
            <person name="Steindorff A."/>
            <person name="Ohm R.A."/>
            <person name="Martin F."/>
            <person name="Silar P."/>
            <person name="Natvig D.O."/>
            <person name="Lalanne C."/>
            <person name="Gautier V."/>
            <person name="Ament-Velasquez S.L."/>
            <person name="Kruys A."/>
            <person name="Hutchinson M.I."/>
            <person name="Powell A.J."/>
            <person name="Barry K."/>
            <person name="Miller A.N."/>
            <person name="Grigoriev I.V."/>
            <person name="Debuchy R."/>
            <person name="Gladieux P."/>
            <person name="Hiltunen Thoren M."/>
            <person name="Johannesson H."/>
        </authorList>
    </citation>
    <scope>NUCLEOTIDE SEQUENCE</scope>
    <source>
        <strain evidence="1">CBS 359.72</strain>
    </source>
</reference>
<dbReference type="AlphaFoldDB" id="A0AAN7CVJ9"/>
<reference evidence="1" key="2">
    <citation type="submission" date="2023-05" db="EMBL/GenBank/DDBJ databases">
        <authorList>
            <consortium name="Lawrence Berkeley National Laboratory"/>
            <person name="Steindorff A."/>
            <person name="Hensen N."/>
            <person name="Bonometti L."/>
            <person name="Westerberg I."/>
            <person name="Brannstrom I.O."/>
            <person name="Guillou S."/>
            <person name="Cros-Aarteil S."/>
            <person name="Calhoun S."/>
            <person name="Haridas S."/>
            <person name="Kuo A."/>
            <person name="Mondo S."/>
            <person name="Pangilinan J."/>
            <person name="Riley R."/>
            <person name="Labutti K."/>
            <person name="Andreopoulos B."/>
            <person name="Lipzen A."/>
            <person name="Chen C."/>
            <person name="Yanf M."/>
            <person name="Daum C."/>
            <person name="Ng V."/>
            <person name="Clum A."/>
            <person name="Ohm R."/>
            <person name="Martin F."/>
            <person name="Silar P."/>
            <person name="Natvig D."/>
            <person name="Lalanne C."/>
            <person name="Gautier V."/>
            <person name="Ament-Velasquez S.L."/>
            <person name="Kruys A."/>
            <person name="Hutchinson M.I."/>
            <person name="Powell A.J."/>
            <person name="Barry K."/>
            <person name="Miller A.N."/>
            <person name="Grigoriev I.V."/>
            <person name="Debuchy R."/>
            <person name="Gladieux P."/>
            <person name="Thoren M.H."/>
            <person name="Johannesson H."/>
        </authorList>
    </citation>
    <scope>NUCLEOTIDE SEQUENCE</scope>
    <source>
        <strain evidence="1">CBS 359.72</strain>
    </source>
</reference>
<evidence type="ECO:0000313" key="2">
    <source>
        <dbReference type="Proteomes" id="UP001303647"/>
    </source>
</evidence>